<organism evidence="1 2">
    <name type="scientific">Arcobacter cloacae</name>
    <dbReference type="NCBI Taxonomy" id="1054034"/>
    <lineage>
        <taxon>Bacteria</taxon>
        <taxon>Pseudomonadati</taxon>
        <taxon>Campylobacterota</taxon>
        <taxon>Epsilonproteobacteria</taxon>
        <taxon>Campylobacterales</taxon>
        <taxon>Arcobacteraceae</taxon>
        <taxon>Arcobacter</taxon>
    </lineage>
</organism>
<reference evidence="1 2" key="1">
    <citation type="submission" date="2017-09" db="EMBL/GenBank/DDBJ databases">
        <title>Genomics of the genus Arcobacter.</title>
        <authorList>
            <person name="Perez-Cataluna A."/>
            <person name="Figueras M.J."/>
            <person name="Salas-Masso N."/>
        </authorList>
    </citation>
    <scope>NUCLEOTIDE SEQUENCE [LARGE SCALE GENOMIC DNA]</scope>
    <source>
        <strain evidence="1 2">CECT 7834</strain>
    </source>
</reference>
<dbReference type="EMBL" id="NXII01000035">
    <property type="protein sequence ID" value="RXI37130.1"/>
    <property type="molecule type" value="Genomic_DNA"/>
</dbReference>
<sequence length="140" mass="16438">MTNKSTIWNKIFYFGWIPIVALIILIKFFMLNNPAVLASTYVNKNKDLINSEFGNFKFLSIRNSGKYIFTEIQLLNDVYLFKNEKEKLAERLFTAVKNGTTCKTDESLNLLEKGVIFIYTYYDKQKKEITDITIDKKFCE</sequence>
<accession>A0A6M8N448</accession>
<dbReference type="RefSeq" id="WP_129014675.1">
    <property type="nucleotide sequence ID" value="NZ_CBCSEI010000025.1"/>
</dbReference>
<evidence type="ECO:0000313" key="1">
    <source>
        <dbReference type="EMBL" id="RXI37130.1"/>
    </source>
</evidence>
<gene>
    <name evidence="1" type="ORF">CP963_13575</name>
</gene>
<protein>
    <submittedName>
        <fullName evidence="1">Uncharacterized protein</fullName>
    </submittedName>
</protein>
<dbReference type="Proteomes" id="UP000290378">
    <property type="component" value="Unassembled WGS sequence"/>
</dbReference>
<name>A0A6M8N448_9BACT</name>
<keyword evidence="2" id="KW-1185">Reference proteome</keyword>
<dbReference type="AlphaFoldDB" id="A0A6M8N448"/>
<comment type="caution">
    <text evidence="1">The sequence shown here is derived from an EMBL/GenBank/DDBJ whole genome shotgun (WGS) entry which is preliminary data.</text>
</comment>
<proteinExistence type="predicted"/>
<evidence type="ECO:0000313" key="2">
    <source>
        <dbReference type="Proteomes" id="UP000290378"/>
    </source>
</evidence>